<sequence>MSLMHHFTKVHQKSSARLLPNTVGSVYSRMFSP</sequence>
<name>A0A0E9TCQ6_ANGAN</name>
<dbReference type="EMBL" id="GBXM01058074">
    <property type="protein sequence ID" value="JAH50503.1"/>
    <property type="molecule type" value="Transcribed_RNA"/>
</dbReference>
<protein>
    <submittedName>
        <fullName evidence="1">Uncharacterized protein</fullName>
    </submittedName>
</protein>
<organism evidence="1">
    <name type="scientific">Anguilla anguilla</name>
    <name type="common">European freshwater eel</name>
    <name type="synonym">Muraena anguilla</name>
    <dbReference type="NCBI Taxonomy" id="7936"/>
    <lineage>
        <taxon>Eukaryota</taxon>
        <taxon>Metazoa</taxon>
        <taxon>Chordata</taxon>
        <taxon>Craniata</taxon>
        <taxon>Vertebrata</taxon>
        <taxon>Euteleostomi</taxon>
        <taxon>Actinopterygii</taxon>
        <taxon>Neopterygii</taxon>
        <taxon>Teleostei</taxon>
        <taxon>Anguilliformes</taxon>
        <taxon>Anguillidae</taxon>
        <taxon>Anguilla</taxon>
    </lineage>
</organism>
<evidence type="ECO:0000313" key="1">
    <source>
        <dbReference type="EMBL" id="JAH50503.1"/>
    </source>
</evidence>
<accession>A0A0E9TCQ6</accession>
<dbReference type="AlphaFoldDB" id="A0A0E9TCQ6"/>
<proteinExistence type="predicted"/>
<reference evidence="1" key="1">
    <citation type="submission" date="2014-11" db="EMBL/GenBank/DDBJ databases">
        <authorList>
            <person name="Amaro Gonzalez C."/>
        </authorList>
    </citation>
    <scope>NUCLEOTIDE SEQUENCE</scope>
</reference>
<reference evidence="1" key="2">
    <citation type="journal article" date="2015" name="Fish Shellfish Immunol.">
        <title>Early steps in the European eel (Anguilla anguilla)-Vibrio vulnificus interaction in the gills: Role of the RtxA13 toxin.</title>
        <authorList>
            <person name="Callol A."/>
            <person name="Pajuelo D."/>
            <person name="Ebbesson L."/>
            <person name="Teles M."/>
            <person name="MacKenzie S."/>
            <person name="Amaro C."/>
        </authorList>
    </citation>
    <scope>NUCLEOTIDE SEQUENCE</scope>
</reference>